<evidence type="ECO:0000256" key="3">
    <source>
        <dbReference type="PROSITE-ProRule" id="PRU00175"/>
    </source>
</evidence>
<proteinExistence type="predicted"/>
<dbReference type="Gene3D" id="3.30.40.10">
    <property type="entry name" value="Zinc/RING finger domain, C3HC4 (zinc finger)"/>
    <property type="match status" value="1"/>
</dbReference>
<evidence type="ECO:0000313" key="6">
    <source>
        <dbReference type="Proteomes" id="UP000035642"/>
    </source>
</evidence>
<keyword evidence="1 3" id="KW-0479">Metal-binding</keyword>
<reference evidence="6" key="1">
    <citation type="submission" date="2012-09" db="EMBL/GenBank/DDBJ databases">
        <authorList>
            <person name="Martin A.A."/>
        </authorList>
    </citation>
    <scope>NUCLEOTIDE SEQUENCE</scope>
</reference>
<dbReference type="STRING" id="6313.A0A0K0DET3"/>
<keyword evidence="1 3" id="KW-0863">Zinc-finger</keyword>
<reference evidence="7" key="2">
    <citation type="submission" date="2017-02" db="UniProtKB">
        <authorList>
            <consortium name="WormBaseParasite"/>
        </authorList>
    </citation>
    <scope>IDENTIFICATION</scope>
</reference>
<feature type="compositionally biased region" description="Basic residues" evidence="4">
    <location>
        <begin position="377"/>
        <end position="386"/>
    </location>
</feature>
<sequence>MDIDVRYVDAVTGVVVRAIREDKIEACLSYEFVAMSLVNDANSNEGEKLDPENEADLIDLTSATENISEDETGSSSPLVDLHACGICFQPYNDSERLPKVLSCGHTNCLACLNSWVKHGSSVFPVCAVCRKITHKPVYLLPNNFQLLEVLRRMKLVSMDSPPTFPEQPQNAYSATGSSASEMDAVCEKIDVGHNMALRTVEHSIATFLQQWQSTRRCLRFTNNPKFYPRESGSITDLMDLVDLMYADGVFEDDFDFSSHDSLSRSPPGEERPYEYLGSSVSDILPEDFDFSLFEGDNQEAVVSVSLSSSPDDNFPGSDEQVESFTFPYITSCPCNGGTSDSRYLFVLYTMSLSDPKEFRQLSHTRSREGNPSGRGRPYNRHRNRHQTRRTHIGFGASGQNTGSRNTPIRMSTSVGVENDTGRIIPSGSPSWLEFAPQRGNDITDDRSSWRDSAETIVANASDRPSGIPGTNGTIVACGTIPGCTLGKCSTPVGRCPTVAIDMATAEQFGHVLSWWPPPKSKRNVPENRYSVWQF</sequence>
<dbReference type="InterPro" id="IPR013083">
    <property type="entry name" value="Znf_RING/FYVE/PHD"/>
</dbReference>
<name>A0A0K0DET3_ANGCA</name>
<feature type="compositionally biased region" description="Basic and acidic residues" evidence="4">
    <location>
        <begin position="358"/>
        <end position="368"/>
    </location>
</feature>
<dbReference type="SUPFAM" id="SSF57850">
    <property type="entry name" value="RING/U-box"/>
    <property type="match status" value="1"/>
</dbReference>
<feature type="domain" description="RING-type" evidence="5">
    <location>
        <begin position="84"/>
        <end position="130"/>
    </location>
</feature>
<dbReference type="Pfam" id="PF13639">
    <property type="entry name" value="zf-RING_2"/>
    <property type="match status" value="1"/>
</dbReference>
<dbReference type="PANTHER" id="PTHR22791:SF34">
    <property type="entry name" value="RING-TYPE DOMAIN-CONTAINING PROTEIN"/>
    <property type="match status" value="1"/>
</dbReference>
<organism evidence="6 7">
    <name type="scientific">Angiostrongylus cantonensis</name>
    <name type="common">Rat lungworm</name>
    <dbReference type="NCBI Taxonomy" id="6313"/>
    <lineage>
        <taxon>Eukaryota</taxon>
        <taxon>Metazoa</taxon>
        <taxon>Ecdysozoa</taxon>
        <taxon>Nematoda</taxon>
        <taxon>Chromadorea</taxon>
        <taxon>Rhabditida</taxon>
        <taxon>Rhabditina</taxon>
        <taxon>Rhabditomorpha</taxon>
        <taxon>Strongyloidea</taxon>
        <taxon>Metastrongylidae</taxon>
        <taxon>Angiostrongylus</taxon>
    </lineage>
</organism>
<evidence type="ECO:0000256" key="2">
    <source>
        <dbReference type="ARBA" id="ARBA00022833"/>
    </source>
</evidence>
<keyword evidence="2" id="KW-0862">Zinc</keyword>
<dbReference type="PROSITE" id="PS50089">
    <property type="entry name" value="ZF_RING_2"/>
    <property type="match status" value="1"/>
</dbReference>
<evidence type="ECO:0000259" key="5">
    <source>
        <dbReference type="PROSITE" id="PS50089"/>
    </source>
</evidence>
<dbReference type="AlphaFoldDB" id="A0A0K0DET3"/>
<dbReference type="InterPro" id="IPR001841">
    <property type="entry name" value="Znf_RING"/>
</dbReference>
<dbReference type="Proteomes" id="UP000035642">
    <property type="component" value="Unassembled WGS sequence"/>
</dbReference>
<dbReference type="GO" id="GO:0008270">
    <property type="term" value="F:zinc ion binding"/>
    <property type="evidence" value="ECO:0007669"/>
    <property type="project" value="UniProtKB-KW"/>
</dbReference>
<accession>A0A0K0DET3</accession>
<feature type="region of interest" description="Disordered" evidence="4">
    <location>
        <begin position="358"/>
        <end position="386"/>
    </location>
</feature>
<evidence type="ECO:0000256" key="1">
    <source>
        <dbReference type="ARBA" id="ARBA00022771"/>
    </source>
</evidence>
<dbReference type="PANTHER" id="PTHR22791">
    <property type="entry name" value="RING-TYPE DOMAIN-CONTAINING PROTEIN"/>
    <property type="match status" value="1"/>
</dbReference>
<dbReference type="SMART" id="SM00184">
    <property type="entry name" value="RING"/>
    <property type="match status" value="1"/>
</dbReference>
<keyword evidence="6" id="KW-1185">Reference proteome</keyword>
<dbReference type="InterPro" id="IPR051435">
    <property type="entry name" value="RING_finger_E3_ubiq-ligases"/>
</dbReference>
<evidence type="ECO:0000256" key="4">
    <source>
        <dbReference type="SAM" id="MobiDB-lite"/>
    </source>
</evidence>
<protein>
    <submittedName>
        <fullName evidence="7">RING-type domain-containing protein</fullName>
    </submittedName>
</protein>
<dbReference type="GO" id="GO:0061630">
    <property type="term" value="F:ubiquitin protein ligase activity"/>
    <property type="evidence" value="ECO:0007669"/>
    <property type="project" value="TreeGrafter"/>
</dbReference>
<dbReference type="GO" id="GO:0016567">
    <property type="term" value="P:protein ubiquitination"/>
    <property type="evidence" value="ECO:0007669"/>
    <property type="project" value="TreeGrafter"/>
</dbReference>
<dbReference type="WBParaSite" id="ACAC_0000940901-mRNA-1">
    <property type="protein sequence ID" value="ACAC_0000940901-mRNA-1"/>
    <property type="gene ID" value="ACAC_0000940901"/>
</dbReference>
<evidence type="ECO:0000313" key="7">
    <source>
        <dbReference type="WBParaSite" id="ACAC_0000940901-mRNA-1"/>
    </source>
</evidence>